<keyword evidence="1" id="KW-0808">Transferase</keyword>
<dbReference type="Proteomes" id="UP000645612">
    <property type="component" value="Unassembled WGS sequence"/>
</dbReference>
<dbReference type="SFLD" id="SFLDS00019">
    <property type="entry name" value="Glutathione_Transferase_(cytos"/>
    <property type="match status" value="1"/>
</dbReference>
<dbReference type="Gene3D" id="3.40.30.10">
    <property type="entry name" value="Glutaredoxin"/>
    <property type="match status" value="1"/>
</dbReference>
<dbReference type="Pfam" id="PF00043">
    <property type="entry name" value="GST_C"/>
    <property type="match status" value="1"/>
</dbReference>
<dbReference type="Gene3D" id="1.20.1050.10">
    <property type="match status" value="1"/>
</dbReference>
<dbReference type="PROSITE" id="PS50404">
    <property type="entry name" value="GST_NTER"/>
    <property type="match status" value="1"/>
</dbReference>
<dbReference type="InterPro" id="IPR004046">
    <property type="entry name" value="GST_C"/>
</dbReference>
<dbReference type="PROSITE" id="PS50405">
    <property type="entry name" value="GST_CTER"/>
    <property type="match status" value="1"/>
</dbReference>
<reference evidence="1" key="1">
    <citation type="submission" date="2020-12" db="EMBL/GenBank/DDBJ databases">
        <title>Burkholderia cepacia complex in Mexico.</title>
        <authorList>
            <person name="Estrada P."/>
        </authorList>
    </citation>
    <scope>NUCLEOTIDE SEQUENCE</scope>
    <source>
        <strain evidence="1">871</strain>
    </source>
</reference>
<proteinExistence type="predicted"/>
<comment type="caution">
    <text evidence="1">The sequence shown here is derived from an EMBL/GenBank/DDBJ whole genome shotgun (WGS) entry which is preliminary data.</text>
</comment>
<name>A0A8I1DNW8_BURCE</name>
<dbReference type="EMBL" id="JAEDXG010000013">
    <property type="protein sequence ID" value="MBH9697812.1"/>
    <property type="molecule type" value="Genomic_DNA"/>
</dbReference>
<dbReference type="RefSeq" id="WP_059492460.1">
    <property type="nucleotide sequence ID" value="NZ_CADDZZ010000003.1"/>
</dbReference>
<dbReference type="CDD" id="cd00570">
    <property type="entry name" value="GST_N_family"/>
    <property type="match status" value="1"/>
</dbReference>
<dbReference type="InterPro" id="IPR036249">
    <property type="entry name" value="Thioredoxin-like_sf"/>
</dbReference>
<evidence type="ECO:0000313" key="2">
    <source>
        <dbReference type="Proteomes" id="UP000645612"/>
    </source>
</evidence>
<dbReference type="SFLD" id="SFLDG00358">
    <property type="entry name" value="Main_(cytGST)"/>
    <property type="match status" value="1"/>
</dbReference>
<dbReference type="PANTHER" id="PTHR44051:SF8">
    <property type="entry name" value="GLUTATHIONE S-TRANSFERASE GSTA"/>
    <property type="match status" value="1"/>
</dbReference>
<dbReference type="InterPro" id="IPR040079">
    <property type="entry name" value="Glutathione_S-Trfase"/>
</dbReference>
<dbReference type="SUPFAM" id="SSF47616">
    <property type="entry name" value="GST C-terminal domain-like"/>
    <property type="match status" value="1"/>
</dbReference>
<gene>
    <name evidence="1" type="ORF">JAO13_15360</name>
</gene>
<protein>
    <submittedName>
        <fullName evidence="1">Glutathione S-transferase family protein</fullName>
    </submittedName>
</protein>
<dbReference type="InterPro" id="IPR010987">
    <property type="entry name" value="Glutathione-S-Trfase_C-like"/>
</dbReference>
<sequence length="239" mass="26643">MKIISGPLSMFGAKVEIAAHEKGIDFELVMAPFSQRRGYDPKHPDVVRINPKRQVPVLIDGDLELFDSTQIFEYFEDLKPDPALWPAHPAARAIARQLEHGSDEIYFPHVVRLMGLEATPDDPAARAARDEAARYYRRMERELADRECLAGAYSYADIAFYMAQLFGARKGAPMTDETPRLLAWRERMTARPAVRKVAGAMAGYLASIGEAVPDFLRGVDSLPSGADRRGETAFGDDCR</sequence>
<dbReference type="AlphaFoldDB" id="A0A8I1DNW8"/>
<dbReference type="InterPro" id="IPR004045">
    <property type="entry name" value="Glutathione_S-Trfase_N"/>
</dbReference>
<dbReference type="OrthoDB" id="9797500at2"/>
<evidence type="ECO:0000313" key="1">
    <source>
        <dbReference type="EMBL" id="MBH9697812.1"/>
    </source>
</evidence>
<dbReference type="PANTHER" id="PTHR44051">
    <property type="entry name" value="GLUTATHIONE S-TRANSFERASE-RELATED"/>
    <property type="match status" value="1"/>
</dbReference>
<dbReference type="Pfam" id="PF13417">
    <property type="entry name" value="GST_N_3"/>
    <property type="match status" value="1"/>
</dbReference>
<accession>A0A8I1DNW8</accession>
<dbReference type="SUPFAM" id="SSF52833">
    <property type="entry name" value="Thioredoxin-like"/>
    <property type="match status" value="1"/>
</dbReference>
<dbReference type="InterPro" id="IPR036282">
    <property type="entry name" value="Glutathione-S-Trfase_C_sf"/>
</dbReference>
<organism evidence="1 2">
    <name type="scientific">Burkholderia cepacia</name>
    <name type="common">Pseudomonas cepacia</name>
    <dbReference type="NCBI Taxonomy" id="292"/>
    <lineage>
        <taxon>Bacteria</taxon>
        <taxon>Pseudomonadati</taxon>
        <taxon>Pseudomonadota</taxon>
        <taxon>Betaproteobacteria</taxon>
        <taxon>Burkholderiales</taxon>
        <taxon>Burkholderiaceae</taxon>
        <taxon>Burkholderia</taxon>
        <taxon>Burkholderia cepacia complex</taxon>
    </lineage>
</organism>
<dbReference type="GO" id="GO:0016740">
    <property type="term" value="F:transferase activity"/>
    <property type="evidence" value="ECO:0007669"/>
    <property type="project" value="UniProtKB-KW"/>
</dbReference>